<dbReference type="Proteomes" id="UP000019473">
    <property type="component" value="Unassembled WGS sequence"/>
</dbReference>
<feature type="signal peptide" evidence="1">
    <location>
        <begin position="1"/>
        <end position="20"/>
    </location>
</feature>
<accession>W9X4H1</accession>
<protein>
    <recommendedName>
        <fullName evidence="4">Ubiquitin 3 binding protein But2 C-terminal domain-containing protein</fullName>
    </recommendedName>
</protein>
<name>W9X4H1_9EURO</name>
<dbReference type="eggNOG" id="ENOG502SWYI">
    <property type="taxonomic scope" value="Eukaryota"/>
</dbReference>
<sequence length="193" mass="20278">MVASSLFAAVVSLFALGASAAPKALQPRQSGADLIGLYIDTTAFDTTYLQTSHVSYANTSAYIGQIKYQSYAEPLVVSAFTATDSSSNGVSFLSIHQSPTGFQNMYIIPEETQPVGFSVPHGSAPQGVSTTRFSFGADGALLHEGVNNFYACQNAEQAAMNSFQIWWFGAGQPNGVGCKGPVRIVAGDACART</sequence>
<comment type="caution">
    <text evidence="2">The sequence shown here is derived from an EMBL/GenBank/DDBJ whole genome shotgun (WGS) entry which is preliminary data.</text>
</comment>
<dbReference type="GeneID" id="19176286"/>
<dbReference type="OrthoDB" id="5430620at2759"/>
<proteinExistence type="predicted"/>
<evidence type="ECO:0000256" key="1">
    <source>
        <dbReference type="SAM" id="SignalP"/>
    </source>
</evidence>
<dbReference type="EMBL" id="AMGW01000001">
    <property type="protein sequence ID" value="EXJ65334.1"/>
    <property type="molecule type" value="Genomic_DNA"/>
</dbReference>
<organism evidence="2 3">
    <name type="scientific">Cladophialophora yegresii CBS 114405</name>
    <dbReference type="NCBI Taxonomy" id="1182544"/>
    <lineage>
        <taxon>Eukaryota</taxon>
        <taxon>Fungi</taxon>
        <taxon>Dikarya</taxon>
        <taxon>Ascomycota</taxon>
        <taxon>Pezizomycotina</taxon>
        <taxon>Eurotiomycetes</taxon>
        <taxon>Chaetothyriomycetidae</taxon>
        <taxon>Chaetothyriales</taxon>
        <taxon>Herpotrichiellaceae</taxon>
        <taxon>Cladophialophora</taxon>
    </lineage>
</organism>
<evidence type="ECO:0000313" key="2">
    <source>
        <dbReference type="EMBL" id="EXJ65334.1"/>
    </source>
</evidence>
<evidence type="ECO:0000313" key="3">
    <source>
        <dbReference type="Proteomes" id="UP000019473"/>
    </source>
</evidence>
<dbReference type="RefSeq" id="XP_007753901.1">
    <property type="nucleotide sequence ID" value="XM_007755711.1"/>
</dbReference>
<dbReference type="VEuPathDB" id="FungiDB:A1O7_01675"/>
<keyword evidence="3" id="KW-1185">Reference proteome</keyword>
<gene>
    <name evidence="2" type="ORF">A1O7_01675</name>
</gene>
<keyword evidence="1" id="KW-0732">Signal</keyword>
<feature type="chain" id="PRO_5004931679" description="Ubiquitin 3 binding protein But2 C-terminal domain-containing protein" evidence="1">
    <location>
        <begin position="21"/>
        <end position="193"/>
    </location>
</feature>
<dbReference type="HOGENOM" id="CLU_1415178_0_0_1"/>
<evidence type="ECO:0008006" key="4">
    <source>
        <dbReference type="Google" id="ProtNLM"/>
    </source>
</evidence>
<dbReference type="AlphaFoldDB" id="W9X4H1"/>
<reference evidence="2 3" key="1">
    <citation type="submission" date="2013-03" db="EMBL/GenBank/DDBJ databases">
        <title>The Genome Sequence of Cladophialophora yegresii CBS 114405.</title>
        <authorList>
            <consortium name="The Broad Institute Genomics Platform"/>
            <person name="Cuomo C."/>
            <person name="de Hoog S."/>
            <person name="Gorbushina A."/>
            <person name="Walker B."/>
            <person name="Young S.K."/>
            <person name="Zeng Q."/>
            <person name="Gargeya S."/>
            <person name="Fitzgerald M."/>
            <person name="Haas B."/>
            <person name="Abouelleil A."/>
            <person name="Allen A.W."/>
            <person name="Alvarado L."/>
            <person name="Arachchi H.M."/>
            <person name="Berlin A.M."/>
            <person name="Chapman S.B."/>
            <person name="Gainer-Dewar J."/>
            <person name="Goldberg J."/>
            <person name="Griggs A."/>
            <person name="Gujja S."/>
            <person name="Hansen M."/>
            <person name="Howarth C."/>
            <person name="Imamovic A."/>
            <person name="Ireland A."/>
            <person name="Larimer J."/>
            <person name="McCowan C."/>
            <person name="Murphy C."/>
            <person name="Pearson M."/>
            <person name="Poon T.W."/>
            <person name="Priest M."/>
            <person name="Roberts A."/>
            <person name="Saif S."/>
            <person name="Shea T."/>
            <person name="Sisk P."/>
            <person name="Sykes S."/>
            <person name="Wortman J."/>
            <person name="Nusbaum C."/>
            <person name="Birren B."/>
        </authorList>
    </citation>
    <scope>NUCLEOTIDE SEQUENCE [LARGE SCALE GENOMIC DNA]</scope>
    <source>
        <strain evidence="2 3">CBS 114405</strain>
    </source>
</reference>